<feature type="domain" description="AAA+ ATPase" evidence="13">
    <location>
        <begin position="163"/>
        <end position="299"/>
    </location>
</feature>
<keyword evidence="16" id="KW-1185">Reference proteome</keyword>
<dbReference type="Pfam" id="PF25426">
    <property type="entry name" value="AAA_lid_BCS1"/>
    <property type="match status" value="1"/>
</dbReference>
<evidence type="ECO:0000256" key="7">
    <source>
        <dbReference type="ARBA" id="ARBA00022840"/>
    </source>
</evidence>
<evidence type="ECO:0000256" key="2">
    <source>
        <dbReference type="ARBA" id="ARBA00007448"/>
    </source>
</evidence>
<dbReference type="Pfam" id="PF08740">
    <property type="entry name" value="BCS1_N"/>
    <property type="match status" value="1"/>
</dbReference>
<dbReference type="GO" id="GO:0005524">
    <property type="term" value="F:ATP binding"/>
    <property type="evidence" value="ECO:0007669"/>
    <property type="project" value="UniProtKB-KW"/>
</dbReference>
<evidence type="ECO:0000256" key="5">
    <source>
        <dbReference type="ARBA" id="ARBA00022792"/>
    </source>
</evidence>
<evidence type="ECO:0000256" key="4">
    <source>
        <dbReference type="ARBA" id="ARBA00022741"/>
    </source>
</evidence>
<proteinExistence type="inferred from homology"/>
<dbReference type="InterPro" id="IPR003960">
    <property type="entry name" value="ATPase_AAA_CS"/>
</dbReference>
<dbReference type="Gene3D" id="3.40.50.300">
    <property type="entry name" value="P-loop containing nucleotide triphosphate hydrolases"/>
    <property type="match status" value="1"/>
</dbReference>
<dbReference type="GO" id="GO:0005743">
    <property type="term" value="C:mitochondrial inner membrane"/>
    <property type="evidence" value="ECO:0007669"/>
    <property type="project" value="UniProtKB-SubCell"/>
</dbReference>
<evidence type="ECO:0000256" key="6">
    <source>
        <dbReference type="ARBA" id="ARBA00022801"/>
    </source>
</evidence>
<dbReference type="Proteomes" id="UP001147746">
    <property type="component" value="Unassembled WGS sequence"/>
</dbReference>
<evidence type="ECO:0000256" key="10">
    <source>
        <dbReference type="ARBA" id="ARBA00023136"/>
    </source>
</evidence>
<evidence type="ECO:0000313" key="16">
    <source>
        <dbReference type="Proteomes" id="UP001147746"/>
    </source>
</evidence>
<comment type="catalytic activity">
    <reaction evidence="11">
        <text>ATP + H2O = ADP + phosphate + H(+)</text>
        <dbReference type="Rhea" id="RHEA:13065"/>
        <dbReference type="ChEBI" id="CHEBI:15377"/>
        <dbReference type="ChEBI" id="CHEBI:15378"/>
        <dbReference type="ChEBI" id="CHEBI:30616"/>
        <dbReference type="ChEBI" id="CHEBI:43474"/>
        <dbReference type="ChEBI" id="CHEBI:456216"/>
    </reaction>
    <physiologicalReaction direction="left-to-right" evidence="11">
        <dbReference type="Rhea" id="RHEA:13066"/>
    </physiologicalReaction>
</comment>
<dbReference type="InterPro" id="IPR050747">
    <property type="entry name" value="Mitochondrial_chaperone_BCS1"/>
</dbReference>
<evidence type="ECO:0000256" key="8">
    <source>
        <dbReference type="ARBA" id="ARBA00022989"/>
    </source>
</evidence>
<keyword evidence="4 12" id="KW-0547">Nucleotide-binding</keyword>
<comment type="subcellular location">
    <subcellularLocation>
        <location evidence="1">Mitochondrion inner membrane</location>
        <topology evidence="1">Single-pass membrane protein</topology>
    </subcellularLocation>
</comment>
<dbReference type="Pfam" id="PF00004">
    <property type="entry name" value="AAA"/>
    <property type="match status" value="1"/>
</dbReference>
<evidence type="ECO:0000259" key="13">
    <source>
        <dbReference type="SMART" id="SM00382"/>
    </source>
</evidence>
<reference evidence="15" key="2">
    <citation type="journal article" date="2023" name="IMA Fungus">
        <title>Comparative genomic study of the Penicillium genus elucidates a diverse pangenome and 15 lateral gene transfer events.</title>
        <authorList>
            <person name="Petersen C."/>
            <person name="Sorensen T."/>
            <person name="Nielsen M.R."/>
            <person name="Sondergaard T.E."/>
            <person name="Sorensen J.L."/>
            <person name="Fitzpatrick D.A."/>
            <person name="Frisvad J.C."/>
            <person name="Nielsen K.L."/>
        </authorList>
    </citation>
    <scope>NUCLEOTIDE SEQUENCE</scope>
    <source>
        <strain evidence="15">IBT 21472</strain>
    </source>
</reference>
<feature type="domain" description="BCS1 N-terminal" evidence="14">
    <location>
        <begin position="1"/>
        <end position="130"/>
    </location>
</feature>
<dbReference type="AlphaFoldDB" id="A0A9W9PZ94"/>
<keyword evidence="7 12" id="KW-0067">ATP-binding</keyword>
<dbReference type="SUPFAM" id="SSF52540">
    <property type="entry name" value="P-loop containing nucleoside triphosphate hydrolases"/>
    <property type="match status" value="1"/>
</dbReference>
<evidence type="ECO:0008006" key="17">
    <source>
        <dbReference type="Google" id="ProtNLM"/>
    </source>
</evidence>
<evidence type="ECO:0000256" key="9">
    <source>
        <dbReference type="ARBA" id="ARBA00023128"/>
    </source>
</evidence>
<dbReference type="InterPro" id="IPR057495">
    <property type="entry name" value="AAA_lid_BCS1"/>
</dbReference>
<evidence type="ECO:0000256" key="1">
    <source>
        <dbReference type="ARBA" id="ARBA00004434"/>
    </source>
</evidence>
<dbReference type="EMBL" id="JAPZBO010000004">
    <property type="protein sequence ID" value="KAJ5318692.1"/>
    <property type="molecule type" value="Genomic_DNA"/>
</dbReference>
<dbReference type="SMART" id="SM00382">
    <property type="entry name" value="AAA"/>
    <property type="match status" value="1"/>
</dbReference>
<organism evidence="15 16">
    <name type="scientific">Penicillium atrosanguineum</name>
    <dbReference type="NCBI Taxonomy" id="1132637"/>
    <lineage>
        <taxon>Eukaryota</taxon>
        <taxon>Fungi</taxon>
        <taxon>Dikarya</taxon>
        <taxon>Ascomycota</taxon>
        <taxon>Pezizomycotina</taxon>
        <taxon>Eurotiomycetes</taxon>
        <taxon>Eurotiomycetidae</taxon>
        <taxon>Eurotiales</taxon>
        <taxon>Aspergillaceae</taxon>
        <taxon>Penicillium</taxon>
    </lineage>
</organism>
<dbReference type="InterPro" id="IPR003593">
    <property type="entry name" value="AAA+_ATPase"/>
</dbReference>
<evidence type="ECO:0000259" key="14">
    <source>
        <dbReference type="SMART" id="SM01024"/>
    </source>
</evidence>
<evidence type="ECO:0000313" key="15">
    <source>
        <dbReference type="EMBL" id="KAJ5318692.1"/>
    </source>
</evidence>
<protein>
    <recommendedName>
        <fullName evidence="17">Mitochondrial chaperone bcs1</fullName>
    </recommendedName>
</protein>
<evidence type="ECO:0000256" key="12">
    <source>
        <dbReference type="RuleBase" id="RU003651"/>
    </source>
</evidence>
<dbReference type="PROSITE" id="PS00674">
    <property type="entry name" value="AAA"/>
    <property type="match status" value="1"/>
</dbReference>
<keyword evidence="9" id="KW-0496">Mitochondrion</keyword>
<gene>
    <name evidence="15" type="ORF">N7476_005112</name>
</gene>
<dbReference type="SMART" id="SM01024">
    <property type="entry name" value="BCS1_N"/>
    <property type="match status" value="1"/>
</dbReference>
<keyword evidence="10" id="KW-0472">Membrane</keyword>
<keyword evidence="8" id="KW-1133">Transmembrane helix</keyword>
<sequence>MLTSWIAARGLENSARSVLAKVQNKRGYLEEGLEQAERPLKYSAYQEGFYFWYRNYLLLYKSKPEGQGWNKQEEVSVTCLGRSPHILKDLLKECQDEYLSRFENKTTIYGHSGANWEKEKVKDVRPLSTVLLREAEKAPLIKDMSDFLQPETREWYSQRSIPYRRGYLFHGPPGTGKSSFSLSVAGELKMDIYVLSIPSVNDLSLKTLFNGLPDRCVVLLEDIDAVGSALSRELVAGGSKESSDEGQGVTLSGLLNVLDGVGSQESRVVIMTTNRKGDLDYALTRPGRVDLEVEFQLADREITTQIYRYMVKQPSNVSSGMEAAVDDRQSIDKQAIDFACKIPEGKFSPAQIMSYLTQHRDMPSAALDNVEAWMADVREKNEKTSATQAVISR</sequence>
<keyword evidence="6" id="KW-0378">Hydrolase</keyword>
<comment type="similarity">
    <text evidence="2">Belongs to the AAA ATPase family. BCS1 subfamily.</text>
</comment>
<dbReference type="InterPro" id="IPR014851">
    <property type="entry name" value="BCS1_N"/>
</dbReference>
<dbReference type="InterPro" id="IPR003959">
    <property type="entry name" value="ATPase_AAA_core"/>
</dbReference>
<comment type="caution">
    <text evidence="15">The sequence shown here is derived from an EMBL/GenBank/DDBJ whole genome shotgun (WGS) entry which is preliminary data.</text>
</comment>
<keyword evidence="5" id="KW-0999">Mitochondrion inner membrane</keyword>
<reference evidence="15" key="1">
    <citation type="submission" date="2022-12" db="EMBL/GenBank/DDBJ databases">
        <authorList>
            <person name="Petersen C."/>
        </authorList>
    </citation>
    <scope>NUCLEOTIDE SEQUENCE</scope>
    <source>
        <strain evidence="15">IBT 21472</strain>
    </source>
</reference>
<accession>A0A9W9PZ94</accession>
<keyword evidence="3" id="KW-0812">Transmembrane</keyword>
<dbReference type="PANTHER" id="PTHR23070">
    <property type="entry name" value="BCS1 AAA-TYPE ATPASE"/>
    <property type="match status" value="1"/>
</dbReference>
<dbReference type="InterPro" id="IPR027417">
    <property type="entry name" value="P-loop_NTPase"/>
</dbReference>
<evidence type="ECO:0000256" key="11">
    <source>
        <dbReference type="ARBA" id="ARBA00048778"/>
    </source>
</evidence>
<dbReference type="GO" id="GO:0016887">
    <property type="term" value="F:ATP hydrolysis activity"/>
    <property type="evidence" value="ECO:0007669"/>
    <property type="project" value="InterPro"/>
</dbReference>
<name>A0A9W9PZ94_9EURO</name>
<evidence type="ECO:0000256" key="3">
    <source>
        <dbReference type="ARBA" id="ARBA00022692"/>
    </source>
</evidence>